<organism evidence="1">
    <name type="scientific">hydrocarbon metagenome</name>
    <dbReference type="NCBI Taxonomy" id="938273"/>
    <lineage>
        <taxon>unclassified sequences</taxon>
        <taxon>metagenomes</taxon>
        <taxon>ecological metagenomes</taxon>
    </lineage>
</organism>
<accession>A0A0W8FY85</accession>
<dbReference type="AlphaFoldDB" id="A0A0W8FY85"/>
<name>A0A0W8FY85_9ZZZZ</name>
<reference evidence="1" key="1">
    <citation type="journal article" date="2015" name="Proc. Natl. Acad. Sci. U.S.A.">
        <title>Networks of energetic and metabolic interactions define dynamics in microbial communities.</title>
        <authorList>
            <person name="Embree M."/>
            <person name="Liu J.K."/>
            <person name="Al-Bassam M.M."/>
            <person name="Zengler K."/>
        </authorList>
    </citation>
    <scope>NUCLEOTIDE SEQUENCE</scope>
</reference>
<gene>
    <name evidence="1" type="ORF">ASZ90_004337</name>
</gene>
<comment type="caution">
    <text evidence="1">The sequence shown here is derived from an EMBL/GenBank/DDBJ whole genome shotgun (WGS) entry which is preliminary data.</text>
</comment>
<proteinExistence type="predicted"/>
<sequence>MSLAETLDNNISLTWVDFSSNNARIKVEPENIITTIRRNRNAKLDIKNR</sequence>
<protein>
    <submittedName>
        <fullName evidence="1">Uncharacterized protein</fullName>
    </submittedName>
</protein>
<dbReference type="EMBL" id="LNQE01000592">
    <property type="protein sequence ID" value="KUG25837.1"/>
    <property type="molecule type" value="Genomic_DNA"/>
</dbReference>
<evidence type="ECO:0000313" key="1">
    <source>
        <dbReference type="EMBL" id="KUG25837.1"/>
    </source>
</evidence>